<feature type="domain" description="Nitrogen regulatory protein areA GATA-like" evidence="2">
    <location>
        <begin position="20"/>
        <end position="46"/>
    </location>
</feature>
<dbReference type="EMBL" id="JARTCD010000047">
    <property type="protein sequence ID" value="KAJ8655603.1"/>
    <property type="molecule type" value="Genomic_DNA"/>
</dbReference>
<sequence length="361" mass="40580">MLSLSTHHIHNVDIDDLKTMWAVFTKCKAHLENGRRLENMSWRLWYHEKNSNSSSSSTTSSAAYFSCMSAVVSSFDSSTSSSFIPAYSTSPAAASTTSTINTASIHNTNTCVKRFISSMEHQEDWSRHSHQQHNTTKAVALDTNNNNNATNGTTQAAVSATDASITKQTSNNGTLQRSHDRQAQQSTLQHHHQEQQQQQSAISHHSTFKPRVSIIQIDPGDDEDEDHESLDNVDNDDRNNDDNFFNKSKPVQRSSASRPSLLTAMLRNDTCAANATGGSAAPKNTKSARDHFLCKELSESLRRNVLWEQIQQRALYPNQLYRHHPAAVGIRSRKQQEQSRGVHSNRNNLQHTEWLESFHGW</sequence>
<dbReference type="InterPro" id="IPR013860">
    <property type="entry name" value="AreA_GATA"/>
</dbReference>
<keyword evidence="4" id="KW-1185">Reference proteome</keyword>
<accession>A0AAD7UYX0</accession>
<comment type="caution">
    <text evidence="3">The sequence shown here is derived from an EMBL/GenBank/DDBJ whole genome shotgun (WGS) entry which is preliminary data.</text>
</comment>
<feature type="compositionally biased region" description="Polar residues" evidence="1">
    <location>
        <begin position="161"/>
        <end position="176"/>
    </location>
</feature>
<reference evidence="3 4" key="1">
    <citation type="submission" date="2023-03" db="EMBL/GenBank/DDBJ databases">
        <title>Genome sequence of Lichtheimia ornata CBS 291.66.</title>
        <authorList>
            <person name="Mohabir J.T."/>
            <person name="Shea T.P."/>
            <person name="Kurbessoian T."/>
            <person name="Berby B."/>
            <person name="Fontaine J."/>
            <person name="Livny J."/>
            <person name="Gnirke A."/>
            <person name="Stajich J.E."/>
            <person name="Cuomo C.A."/>
        </authorList>
    </citation>
    <scope>NUCLEOTIDE SEQUENCE [LARGE SCALE GENOMIC DNA]</scope>
    <source>
        <strain evidence="3">CBS 291.66</strain>
    </source>
</reference>
<dbReference type="GO" id="GO:0031930">
    <property type="term" value="P:mitochondria-nucleus signaling pathway"/>
    <property type="evidence" value="ECO:0007669"/>
    <property type="project" value="TreeGrafter"/>
</dbReference>
<organism evidence="3 4">
    <name type="scientific">Lichtheimia ornata</name>
    <dbReference type="NCBI Taxonomy" id="688661"/>
    <lineage>
        <taxon>Eukaryota</taxon>
        <taxon>Fungi</taxon>
        <taxon>Fungi incertae sedis</taxon>
        <taxon>Mucoromycota</taxon>
        <taxon>Mucoromycotina</taxon>
        <taxon>Mucoromycetes</taxon>
        <taxon>Mucorales</taxon>
        <taxon>Lichtheimiaceae</taxon>
        <taxon>Lichtheimia</taxon>
    </lineage>
</organism>
<evidence type="ECO:0000256" key="1">
    <source>
        <dbReference type="SAM" id="MobiDB-lite"/>
    </source>
</evidence>
<feature type="compositionally biased region" description="Low complexity" evidence="1">
    <location>
        <begin position="143"/>
        <end position="157"/>
    </location>
</feature>
<evidence type="ECO:0000313" key="3">
    <source>
        <dbReference type="EMBL" id="KAJ8655603.1"/>
    </source>
</evidence>
<dbReference type="RefSeq" id="XP_058340516.1">
    <property type="nucleotide sequence ID" value="XM_058488693.1"/>
</dbReference>
<dbReference type="GO" id="GO:0000122">
    <property type="term" value="P:negative regulation of transcription by RNA polymerase II"/>
    <property type="evidence" value="ECO:0007669"/>
    <property type="project" value="TreeGrafter"/>
</dbReference>
<dbReference type="GO" id="GO:0005737">
    <property type="term" value="C:cytoplasm"/>
    <property type="evidence" value="ECO:0007669"/>
    <property type="project" value="TreeGrafter"/>
</dbReference>
<dbReference type="Proteomes" id="UP001234581">
    <property type="component" value="Unassembled WGS sequence"/>
</dbReference>
<feature type="region of interest" description="Disordered" evidence="1">
    <location>
        <begin position="142"/>
        <end position="259"/>
    </location>
</feature>
<dbReference type="GeneID" id="83216098"/>
<dbReference type="InterPro" id="IPR053043">
    <property type="entry name" value="Ras-cAMP_regulatory"/>
</dbReference>
<dbReference type="GO" id="GO:0006808">
    <property type="term" value="P:regulation of nitrogen utilization"/>
    <property type="evidence" value="ECO:0007669"/>
    <property type="project" value="TreeGrafter"/>
</dbReference>
<dbReference type="PANTHER" id="PTHR28014:SF1">
    <property type="entry name" value="NEGATIVE REGULATOR OF RAS-CAMP PATHWAY"/>
    <property type="match status" value="1"/>
</dbReference>
<dbReference type="AlphaFoldDB" id="A0AAD7UYX0"/>
<feature type="compositionally biased region" description="Acidic residues" evidence="1">
    <location>
        <begin position="219"/>
        <end position="234"/>
    </location>
</feature>
<name>A0AAD7UYX0_9FUNG</name>
<feature type="compositionally biased region" description="Low complexity" evidence="1">
    <location>
        <begin position="195"/>
        <end position="205"/>
    </location>
</feature>
<protein>
    <recommendedName>
        <fullName evidence="2">Nitrogen regulatory protein areA GATA-like domain-containing protein</fullName>
    </recommendedName>
</protein>
<dbReference type="PANTHER" id="PTHR28014">
    <property type="entry name" value="NEGATIVE REGULATOR OF RAS-CAMP PATHWAY"/>
    <property type="match status" value="1"/>
</dbReference>
<dbReference type="Pfam" id="PF08550">
    <property type="entry name" value="GATA_AreA"/>
    <property type="match status" value="1"/>
</dbReference>
<evidence type="ECO:0000259" key="2">
    <source>
        <dbReference type="Pfam" id="PF08550"/>
    </source>
</evidence>
<evidence type="ECO:0000313" key="4">
    <source>
        <dbReference type="Proteomes" id="UP001234581"/>
    </source>
</evidence>
<feature type="compositionally biased region" description="Polar residues" evidence="1">
    <location>
        <begin position="249"/>
        <end position="259"/>
    </location>
</feature>
<gene>
    <name evidence="3" type="ORF">O0I10_008691</name>
</gene>
<proteinExistence type="predicted"/>